<evidence type="ECO:0000256" key="3">
    <source>
        <dbReference type="ARBA" id="ARBA00022723"/>
    </source>
</evidence>
<dbReference type="CDD" id="cd04056">
    <property type="entry name" value="Peptidases_S53"/>
    <property type="match status" value="1"/>
</dbReference>
<dbReference type="InterPro" id="IPR013783">
    <property type="entry name" value="Ig-like_fold"/>
</dbReference>
<dbReference type="GO" id="GO:0004252">
    <property type="term" value="F:serine-type endopeptidase activity"/>
    <property type="evidence" value="ECO:0007669"/>
    <property type="project" value="InterPro"/>
</dbReference>
<keyword evidence="5" id="KW-0677">Repeat</keyword>
<keyword evidence="4" id="KW-0732">Signal</keyword>
<evidence type="ECO:0000256" key="7">
    <source>
        <dbReference type="ARBA" id="ARBA00022825"/>
    </source>
</evidence>
<dbReference type="GO" id="GO:0006508">
    <property type="term" value="P:proteolysis"/>
    <property type="evidence" value="ECO:0007669"/>
    <property type="project" value="UniProtKB-KW"/>
</dbReference>
<protein>
    <recommendedName>
        <fullName evidence="15">Peptidase S53 domain-containing protein</fullName>
    </recommendedName>
</protein>
<accession>A0A5B9E9G2</accession>
<dbReference type="Proteomes" id="UP000321820">
    <property type="component" value="Chromosome"/>
</dbReference>
<dbReference type="PROSITE" id="PS51695">
    <property type="entry name" value="SEDOLISIN"/>
    <property type="match status" value="1"/>
</dbReference>
<evidence type="ECO:0000256" key="4">
    <source>
        <dbReference type="ARBA" id="ARBA00022729"/>
    </source>
</evidence>
<name>A0A5B9E9G2_9BACT</name>
<keyword evidence="2" id="KW-0645">Protease</keyword>
<dbReference type="InterPro" id="IPR028994">
    <property type="entry name" value="Integrin_alpha_N"/>
</dbReference>
<keyword evidence="10" id="KW-1133">Transmembrane helix</keyword>
<dbReference type="Gene3D" id="3.40.50.200">
    <property type="entry name" value="Peptidase S8/S53 domain"/>
    <property type="match status" value="1"/>
</dbReference>
<reference evidence="13 14" key="1">
    <citation type="submission" date="2019-08" db="EMBL/GenBank/DDBJ databases">
        <title>Complete genome sequence of Terriglobus albidus strain ORNL.</title>
        <authorList>
            <person name="Podar M."/>
        </authorList>
    </citation>
    <scope>NUCLEOTIDE SEQUENCE [LARGE SCALE GENOMIC DNA]</scope>
    <source>
        <strain evidence="13 14">ORNL</strain>
    </source>
</reference>
<evidence type="ECO:0000256" key="10">
    <source>
        <dbReference type="SAM" id="Phobius"/>
    </source>
</evidence>
<dbReference type="PROSITE" id="PS50835">
    <property type="entry name" value="IG_LIKE"/>
    <property type="match status" value="1"/>
</dbReference>
<dbReference type="Pfam" id="PF16640">
    <property type="entry name" value="Big_3_5"/>
    <property type="match status" value="1"/>
</dbReference>
<keyword evidence="10" id="KW-0812">Transmembrane</keyword>
<comment type="cofactor">
    <cofactor evidence="1">
        <name>Ca(2+)</name>
        <dbReference type="ChEBI" id="CHEBI:29108"/>
    </cofactor>
</comment>
<sequence length="2586" mass="257310">MVSGFLPRFDVGIMSSTGRIGRIFPRYFLLFTALLMSVVATLPVQAQSPQTLRNHVMPAVTQGTAPMVAAMSESEQMSFSIVLPLRNQSELTSLLKRLYDPSSPDYRQFLSVSEFTERFGPTAQDYETVASYARANGFTVADAPANRMVLSLSGTAAQVESAFGVRMNYYQHPTESRTFFSPDREPTVDLAVKIAHISGLNNFYLPRPAFQLGSNVQSMASVNGSGPGGSYLGSDMRAAYYGGSTLDGNGQVVGLLEFEGYNKSDVDLTFTNAGQTYKVPVTNVLLNGMTGAPVSSGGEAEVVLDIVQAIGMAPGLKQVRVYIGNNDASMLNSMASENLAKQIGCSWSWRPDDPAVADPFFQEMAAQGQSFFTASGDNGAFAANVPFYFPAEDTYVTAVGGTHLTTSGAGGSWVSETAWNSSGYGTGGGVSPDSIGIPSWQAGLATTANGGSTTLRNVPDVAMEADFDNYMCYMGTCITTGAGTSFAAPRWAGFMAMVNQQAIEAGNAPKGGLGFINPTIYAIGSDSRFATEMHDTTSGNNQTAGQSVWYSAVTGYDLVTGWGSANGQNLIDELAGRQVPGFWIAAADGTVSLNQGKTSSTTITVTDAADFTGSVNLAVTSTLPTGVTATWGTNPTTNTSVLTFTATASAPESSTPVTITGTSGSLTATTTLTLAVHQPSFTLSPSPATVSVNPGNSVTSTITVTPKYGFSGDVTLAASGLPAGVTATWGTNPTTGSSVLTLATSSSTLGGTYPITITGTSGSITATTTVSAVIQAPSFRISGYGSVNIGKNASGSAYFYVTPLYGFTGNVNFTVSGLPTGVSAYFSPASSAYSSTLYLSASGATPGQYTVTVTGTSGSLTASTTFILGIYEPSFTLSSNGSVDVGQGSSTSAYVYVSGQYGFNSNVNLSVSGLPSGVSVLWNPNPTTYSSTLSLITSSSVPTGQYTLTISGKSGSLSASTTLKLNVYAPTFSISGYSNVTIGQGSTATNYVYVSPQYGFNGSVNLSVSGLPSGVTAAFSPNPTTGSSNLTFTASSSTAVGQYPLTITGTSGTITKTFSTTLSVYTPTFTLSGSGTVNIGQGTSGTGYLYVNGQYGFSGNVNLSVSGLPSGVTATFSPNPTTGSSQITFAAASSVAVGQYPLTITGTSGSKTVTMTMTLGVYTPTFTLSGYGASIGQGTSGSGYVYVNTQYGFSSPVTLSATGVPSGVTATFLSNPTTGSTTITFAASSSAATGQYPITITGTSGSLTATTTLTLSVYAPSFTLYSYGVSMGQGSTASGYVYVNSQYGYPGSVTLSASGLPAGLTASFTTNPTTSSSQVSLTSSSALAPGQYPITITGTSGSLTATTSLVVSVYAAGFSINTPYFGSANPGTTQTGTVTVNPQYGFSGNVTLSATGLPSGVTASFSPNPTTGSSIMTLTLSNSATPGYSQITVSGVSGSVTAVGSTSLTVNQQSFTVSSAPGVLNLSPGTTAKSSVMVKPLNGFSGSVNFTATGLPSGVTASFSPNPTTGSAIVTFTADNSATVGSGTVTITGTSNGGSASTALTVNVVAASTATSTSLSAISNGTAVTSIGTGSPIALTAAVTSGATAVTSGEVIFCQDAGTTCDVGHRFASALLGSGGKAVVRLIPGPGVHSYGATFLGSNGLSASTSSAVALTVTATLPTTTTLSSSGSPGNYTLSSTVTGQGRLAPGGTVSFVDVTSNNGIVKALTLSPSQTNASFATSASAVGSTSLYGLASGDFNGDGVTDLAVGNSYSKQLTILLGKGDGTFTATSQGLTTTSQPLASVAGDFNGDGKLDLAVACSNANALLFFLGNGDGTFQSSTALTTGNSPVGLVAEDFNRDGKLDVAVANSYSNTVNIFLGNGDVTFTNNQSPQTGNSPRAIIAADFNKDGLIDLAVANSDSTLTILLGSGDGSFTAALSPSTGSYPVAIAASDLNGDGITDLAVANSSSSTATILLGNGDGTFTASVSVVTSSNPGSIVAGDFNGDGKQDLVLASTYQNGVSLIPGKGDGTFGASVTTSSGTSPSFLLAGDYNGDGVPDIAALNASSGLVTTLVSKWVQTASASAAGVFPFGQGQHQVKASYAGDASYQGSSSSAITLTAQAGPPAVTVTPASATISVLQPLTVAVNVGAGSGYPTPSGTVTLTSGSYSAQQTLASGAASFTVPANALVVGNDTLTAAYVPDASSTSTYTNASGTAAVKVTSAITPTVTVTPAASNITTAQPLSVSVGVAGGNGNPTPTGTVTLTSGSYSAQQTLSSGSATFSIAAGTLAVGNDTLAVAYAPDTSGATIYTSANGSGAVTVTQVIGSGSAALAMTVSPAVITDKQAATVSISVAGPSGQAVPTGTVTLSSSTYTSQLTLANGSASVSVAGSSLSSGSNTLSVTYSGDANYASTTGSGTVTVTPVVAAGATPSPVNRGSNTTSTITFNAGSGYSGTMNVVCALTASPSGAQNAPTCSLSPSSFSLTAGGSGTTTLTIRTTAPTSAALTMPGNPRSWGAGLVVAAFALPVLWCMPRRRKLIPLLMLLMAITITIGSSGCAGGGKSSSSGSTGSTGTTTGSYTFTVTGTDATNTSVSATTAVTVTVQ</sequence>
<dbReference type="InterPro" id="IPR015366">
    <property type="entry name" value="S53_propep"/>
</dbReference>
<dbReference type="InterPro" id="IPR013519">
    <property type="entry name" value="Int_alpha_beta-p"/>
</dbReference>
<dbReference type="OrthoDB" id="102721at2"/>
<dbReference type="PANTHER" id="PTHR46580">
    <property type="entry name" value="SENSOR KINASE-RELATED"/>
    <property type="match status" value="1"/>
</dbReference>
<proteinExistence type="predicted"/>
<dbReference type="InterPro" id="IPR036852">
    <property type="entry name" value="Peptidase_S8/S53_dom_sf"/>
</dbReference>
<organism evidence="13 14">
    <name type="scientific">Terriglobus albidus</name>
    <dbReference type="NCBI Taxonomy" id="1592106"/>
    <lineage>
        <taxon>Bacteria</taxon>
        <taxon>Pseudomonadati</taxon>
        <taxon>Acidobacteriota</taxon>
        <taxon>Terriglobia</taxon>
        <taxon>Terriglobales</taxon>
        <taxon>Acidobacteriaceae</taxon>
        <taxon>Terriglobus</taxon>
    </lineage>
</organism>
<evidence type="ECO:0000256" key="6">
    <source>
        <dbReference type="ARBA" id="ARBA00022801"/>
    </source>
</evidence>
<dbReference type="InterPro" id="IPR007110">
    <property type="entry name" value="Ig-like_dom"/>
</dbReference>
<evidence type="ECO:0000256" key="2">
    <source>
        <dbReference type="ARBA" id="ARBA00022670"/>
    </source>
</evidence>
<dbReference type="SMART" id="SM00944">
    <property type="entry name" value="Pro-kuma_activ"/>
    <property type="match status" value="1"/>
</dbReference>
<dbReference type="Gene3D" id="2.60.40.10">
    <property type="entry name" value="Immunoglobulins"/>
    <property type="match status" value="2"/>
</dbReference>
<keyword evidence="3" id="KW-0479">Metal-binding</keyword>
<dbReference type="InterPro" id="IPR032109">
    <property type="entry name" value="Big_3_5"/>
</dbReference>
<keyword evidence="10" id="KW-0472">Membrane</keyword>
<feature type="domain" description="Ig-like" evidence="11">
    <location>
        <begin position="679"/>
        <end position="771"/>
    </location>
</feature>
<evidence type="ECO:0000259" key="12">
    <source>
        <dbReference type="PROSITE" id="PS51695"/>
    </source>
</evidence>
<dbReference type="PROSITE" id="PS00138">
    <property type="entry name" value="SUBTILASE_SER"/>
    <property type="match status" value="1"/>
</dbReference>
<keyword evidence="6" id="KW-0378">Hydrolase</keyword>
<evidence type="ECO:0000313" key="14">
    <source>
        <dbReference type="Proteomes" id="UP000321820"/>
    </source>
</evidence>
<dbReference type="InterPro" id="IPR023828">
    <property type="entry name" value="Peptidase_S8_Ser-AS"/>
</dbReference>
<dbReference type="Pfam" id="PF09286">
    <property type="entry name" value="Pro-kuma_activ"/>
    <property type="match status" value="1"/>
</dbReference>
<evidence type="ECO:0008006" key="15">
    <source>
        <dbReference type="Google" id="ProtNLM"/>
    </source>
</evidence>
<dbReference type="Gene3D" id="2.130.10.130">
    <property type="entry name" value="Integrin alpha, N-terminal"/>
    <property type="match status" value="1"/>
</dbReference>
<gene>
    <name evidence="13" type="ORF">FTW19_09925</name>
</gene>
<dbReference type="Pfam" id="PF13517">
    <property type="entry name" value="FG-GAP_3"/>
    <property type="match status" value="3"/>
</dbReference>
<dbReference type="SUPFAM" id="SSF54897">
    <property type="entry name" value="Protease propeptides/inhibitors"/>
    <property type="match status" value="1"/>
</dbReference>
<evidence type="ECO:0000256" key="5">
    <source>
        <dbReference type="ARBA" id="ARBA00022737"/>
    </source>
</evidence>
<dbReference type="SMART" id="SM00191">
    <property type="entry name" value="Int_alpha"/>
    <property type="match status" value="3"/>
</dbReference>
<evidence type="ECO:0000256" key="8">
    <source>
        <dbReference type="ARBA" id="ARBA00022837"/>
    </source>
</evidence>
<evidence type="ECO:0000256" key="1">
    <source>
        <dbReference type="ARBA" id="ARBA00001913"/>
    </source>
</evidence>
<feature type="transmembrane region" description="Helical" evidence="10">
    <location>
        <begin position="2496"/>
        <end position="2513"/>
    </location>
</feature>
<dbReference type="SUPFAM" id="SSF69318">
    <property type="entry name" value="Integrin alpha N-terminal domain"/>
    <property type="match status" value="1"/>
</dbReference>
<feature type="transmembrane region" description="Helical" evidence="10">
    <location>
        <begin position="2520"/>
        <end position="2538"/>
    </location>
</feature>
<dbReference type="SUPFAM" id="SSF52743">
    <property type="entry name" value="Subtilisin-like"/>
    <property type="match status" value="1"/>
</dbReference>
<dbReference type="CDD" id="cd11377">
    <property type="entry name" value="Pro-peptidase_S53"/>
    <property type="match status" value="1"/>
</dbReference>
<evidence type="ECO:0000259" key="11">
    <source>
        <dbReference type="PROSITE" id="PS50835"/>
    </source>
</evidence>
<keyword evidence="14" id="KW-1185">Reference proteome</keyword>
<dbReference type="InterPro" id="IPR030400">
    <property type="entry name" value="Sedolisin_dom"/>
</dbReference>
<keyword evidence="9" id="KW-0325">Glycoprotein</keyword>
<keyword evidence="8" id="KW-0106">Calcium</keyword>
<dbReference type="KEGG" id="talb:FTW19_09925"/>
<feature type="domain" description="Peptidase S53" evidence="12">
    <location>
        <begin position="231"/>
        <end position="577"/>
    </location>
</feature>
<dbReference type="InterPro" id="IPR013517">
    <property type="entry name" value="FG-GAP"/>
</dbReference>
<dbReference type="EMBL" id="CP042806">
    <property type="protein sequence ID" value="QEE28284.1"/>
    <property type="molecule type" value="Genomic_DNA"/>
</dbReference>
<evidence type="ECO:0000313" key="13">
    <source>
        <dbReference type="EMBL" id="QEE28284.1"/>
    </source>
</evidence>
<dbReference type="Gene3D" id="2.30.30.100">
    <property type="match status" value="4"/>
</dbReference>
<keyword evidence="7" id="KW-0720">Serine protease</keyword>
<evidence type="ECO:0000256" key="9">
    <source>
        <dbReference type="ARBA" id="ARBA00023180"/>
    </source>
</evidence>
<dbReference type="GO" id="GO:0046872">
    <property type="term" value="F:metal ion binding"/>
    <property type="evidence" value="ECO:0007669"/>
    <property type="project" value="UniProtKB-KW"/>
</dbReference>